<name>B0NV69_BACSE</name>
<organism evidence="1 2">
    <name type="scientific">Bacteroides stercoris ATCC 43183</name>
    <dbReference type="NCBI Taxonomy" id="449673"/>
    <lineage>
        <taxon>Bacteria</taxon>
        <taxon>Pseudomonadati</taxon>
        <taxon>Bacteroidota</taxon>
        <taxon>Bacteroidia</taxon>
        <taxon>Bacteroidales</taxon>
        <taxon>Bacteroidaceae</taxon>
        <taxon>Bacteroides</taxon>
    </lineage>
</organism>
<dbReference type="eggNOG" id="ENOG5030W9J">
    <property type="taxonomic scope" value="Bacteria"/>
</dbReference>
<evidence type="ECO:0000313" key="2">
    <source>
        <dbReference type="Proteomes" id="UP000004713"/>
    </source>
</evidence>
<reference evidence="1 2" key="2">
    <citation type="submission" date="2007-11" db="EMBL/GenBank/DDBJ databases">
        <authorList>
            <person name="Fulton L."/>
            <person name="Clifton S."/>
            <person name="Fulton B."/>
            <person name="Xu J."/>
            <person name="Minx P."/>
            <person name="Pepin K.H."/>
            <person name="Johnson M."/>
            <person name="Thiruvilangam P."/>
            <person name="Bhonagiri V."/>
            <person name="Nash W.E."/>
            <person name="Mardis E.R."/>
            <person name="Wilson R.K."/>
        </authorList>
    </citation>
    <scope>NUCLEOTIDE SEQUENCE [LARGE SCALE GENOMIC DNA]</scope>
    <source>
        <strain evidence="1 2">ATCC 43183</strain>
    </source>
</reference>
<sequence>MQMNKILHKFILSISEHKGTTYATSNKNIPQKVINICNSMTKFLLDFQNKPIFADNLH</sequence>
<proteinExistence type="predicted"/>
<protein>
    <submittedName>
        <fullName evidence="1">Uncharacterized protein</fullName>
    </submittedName>
</protein>
<dbReference type="EMBL" id="ABFZ02000022">
    <property type="protein sequence ID" value="EDS14261.1"/>
    <property type="molecule type" value="Genomic_DNA"/>
</dbReference>
<dbReference type="AlphaFoldDB" id="B0NV69"/>
<evidence type="ECO:0000313" key="1">
    <source>
        <dbReference type="EMBL" id="EDS14261.1"/>
    </source>
</evidence>
<reference evidence="1 2" key="1">
    <citation type="submission" date="2007-11" db="EMBL/GenBank/DDBJ databases">
        <title>Draft genome sequence of Bacteroides stercoris(ATCC 43183).</title>
        <authorList>
            <person name="Sudarsanam P."/>
            <person name="Ley R."/>
            <person name="Guruge J."/>
            <person name="Turnbaugh P.J."/>
            <person name="Mahowald M."/>
            <person name="Liep D."/>
            <person name="Gordon J."/>
        </authorList>
    </citation>
    <scope>NUCLEOTIDE SEQUENCE [LARGE SCALE GENOMIC DNA]</scope>
    <source>
        <strain evidence="1 2">ATCC 43183</strain>
    </source>
</reference>
<comment type="caution">
    <text evidence="1">The sequence shown here is derived from an EMBL/GenBank/DDBJ whole genome shotgun (WGS) entry which is preliminary data.</text>
</comment>
<dbReference type="Proteomes" id="UP000004713">
    <property type="component" value="Unassembled WGS sequence"/>
</dbReference>
<accession>B0NV69</accession>
<gene>
    <name evidence="1" type="ORF">BACSTE_03407</name>
</gene>
<dbReference type="HOGENOM" id="CLU_2969916_0_0_10"/>